<dbReference type="InterPro" id="IPR015064">
    <property type="entry name" value="Sda"/>
</dbReference>
<dbReference type="Pfam" id="PF08970">
    <property type="entry name" value="Sda"/>
    <property type="match status" value="1"/>
</dbReference>
<proteinExistence type="predicted"/>
<dbReference type="GO" id="GO:0004860">
    <property type="term" value="F:protein kinase inhibitor activity"/>
    <property type="evidence" value="ECO:0007669"/>
    <property type="project" value="UniProtKB-KW"/>
</dbReference>
<dbReference type="InterPro" id="IPR036916">
    <property type="entry name" value="Sda_sf"/>
</dbReference>
<sequence>MYQLRDEELVRAYEDAKYFSLDMEFIELLEKEITRRRLVTHEDGRMKKLY</sequence>
<keyword evidence="1" id="KW-0649">Protein kinase inhibitor</keyword>
<keyword evidence="2" id="KW-1185">Reference proteome</keyword>
<comment type="caution">
    <text evidence="1">The sequence shown here is derived from an EMBL/GenBank/DDBJ whole genome shotgun (WGS) entry which is preliminary data.</text>
</comment>
<dbReference type="RefSeq" id="WP_140354889.1">
    <property type="nucleotide sequence ID" value="NZ_JAHQCR010000065.1"/>
</dbReference>
<reference evidence="1 2" key="1">
    <citation type="submission" date="2021-06" db="EMBL/GenBank/DDBJ databases">
        <title>Bacillus sp. RD4P76, an endophyte from a halophyte.</title>
        <authorList>
            <person name="Sun J.-Q."/>
        </authorList>
    </citation>
    <scope>NUCLEOTIDE SEQUENCE [LARGE SCALE GENOMIC DNA]</scope>
    <source>
        <strain evidence="1 2">JCM 17098</strain>
    </source>
</reference>
<name>A0ABS6K0U6_9BACI</name>
<dbReference type="SUPFAM" id="SSF100985">
    <property type="entry name" value="Sporulation inhibitor Sda"/>
    <property type="match status" value="1"/>
</dbReference>
<organism evidence="1 2">
    <name type="scientific">Evansella alkalicola</name>
    <dbReference type="NCBI Taxonomy" id="745819"/>
    <lineage>
        <taxon>Bacteria</taxon>
        <taxon>Bacillati</taxon>
        <taxon>Bacillota</taxon>
        <taxon>Bacilli</taxon>
        <taxon>Bacillales</taxon>
        <taxon>Bacillaceae</taxon>
        <taxon>Evansella</taxon>
    </lineage>
</organism>
<dbReference type="EMBL" id="JAHQCR010000065">
    <property type="protein sequence ID" value="MBU9722985.1"/>
    <property type="molecule type" value="Genomic_DNA"/>
</dbReference>
<evidence type="ECO:0000313" key="1">
    <source>
        <dbReference type="EMBL" id="MBU9722985.1"/>
    </source>
</evidence>
<dbReference type="Gene3D" id="1.10.287.1100">
    <property type="entry name" value="Sporulation inhibitor A"/>
    <property type="match status" value="1"/>
</dbReference>
<gene>
    <name evidence="1" type="ORF">KS407_16320</name>
</gene>
<evidence type="ECO:0000313" key="2">
    <source>
        <dbReference type="Proteomes" id="UP000790580"/>
    </source>
</evidence>
<dbReference type="Proteomes" id="UP000790580">
    <property type="component" value="Unassembled WGS sequence"/>
</dbReference>
<accession>A0ABS6K0U6</accession>
<protein>
    <submittedName>
        <fullName evidence="1">Sporulation histidine kinase inhibitor Sda</fullName>
    </submittedName>
</protein>